<dbReference type="SMART" id="SM00320">
    <property type="entry name" value="WD40"/>
    <property type="match status" value="4"/>
</dbReference>
<feature type="repeat" description="WD" evidence="1">
    <location>
        <begin position="19"/>
        <end position="60"/>
    </location>
</feature>
<evidence type="ECO:0000313" key="2">
    <source>
        <dbReference type="EMBL" id="CAE0662962.1"/>
    </source>
</evidence>
<protein>
    <recommendedName>
        <fullName evidence="3">Guanine nucleotide-binding protein subunit beta-like protein</fullName>
    </recommendedName>
</protein>
<reference evidence="2" key="1">
    <citation type="submission" date="2021-01" db="EMBL/GenBank/DDBJ databases">
        <authorList>
            <person name="Corre E."/>
            <person name="Pelletier E."/>
            <person name="Niang G."/>
            <person name="Scheremetjew M."/>
            <person name="Finn R."/>
            <person name="Kale V."/>
            <person name="Holt S."/>
            <person name="Cochrane G."/>
            <person name="Meng A."/>
            <person name="Brown T."/>
            <person name="Cohen L."/>
        </authorList>
    </citation>
    <scope>NUCLEOTIDE SEQUENCE</scope>
    <source>
        <strain evidence="2">CCCM811</strain>
    </source>
</reference>
<dbReference type="EMBL" id="HBIV01020140">
    <property type="protein sequence ID" value="CAE0662962.1"/>
    <property type="molecule type" value="Transcribed_RNA"/>
</dbReference>
<dbReference type="InterPro" id="IPR001680">
    <property type="entry name" value="WD40_rpt"/>
</dbReference>
<dbReference type="InterPro" id="IPR036322">
    <property type="entry name" value="WD40_repeat_dom_sf"/>
</dbReference>
<name>A0A7S3YV59_9EUKA</name>
<keyword evidence="1" id="KW-0853">WD repeat</keyword>
<dbReference type="Pfam" id="PF00400">
    <property type="entry name" value="WD40"/>
    <property type="match status" value="3"/>
</dbReference>
<sequence>MPTPCQEFDLVDKKRVRTFKGHVGDVQSIAIDLERKRFITGACDTRVKVWDLDSGSCTMTLPKISVSDVNSVAVSENGCIAAGNDSGEVIVWDANCEDSTVLKSTTPAGICTCVAISQDGSHVYGGFEENVLIAWEVESGKQTMEMKFTRRVSSIAASPDGEKLAIGSWSGEVIVLSTGLS</sequence>
<dbReference type="AlphaFoldDB" id="A0A7S3YV59"/>
<dbReference type="PANTHER" id="PTHR19850">
    <property type="entry name" value="GUANINE NUCLEOTIDE-BINDING PROTEIN BETA G PROTEIN BETA"/>
    <property type="match status" value="1"/>
</dbReference>
<dbReference type="InterPro" id="IPR015943">
    <property type="entry name" value="WD40/YVTN_repeat-like_dom_sf"/>
</dbReference>
<dbReference type="PROSITE" id="PS50294">
    <property type="entry name" value="WD_REPEATS_REGION"/>
    <property type="match status" value="1"/>
</dbReference>
<gene>
    <name evidence="2" type="ORF">LGLO00237_LOCUS14563</name>
</gene>
<organism evidence="2">
    <name type="scientific">Lotharella globosa</name>
    <dbReference type="NCBI Taxonomy" id="91324"/>
    <lineage>
        <taxon>Eukaryota</taxon>
        <taxon>Sar</taxon>
        <taxon>Rhizaria</taxon>
        <taxon>Cercozoa</taxon>
        <taxon>Chlorarachniophyceae</taxon>
        <taxon>Lotharella</taxon>
    </lineage>
</organism>
<evidence type="ECO:0008006" key="3">
    <source>
        <dbReference type="Google" id="ProtNLM"/>
    </source>
</evidence>
<accession>A0A7S3YV59</accession>
<dbReference type="SUPFAM" id="SSF50978">
    <property type="entry name" value="WD40 repeat-like"/>
    <property type="match status" value="1"/>
</dbReference>
<evidence type="ECO:0000256" key="1">
    <source>
        <dbReference type="PROSITE-ProRule" id="PRU00221"/>
    </source>
</evidence>
<dbReference type="PROSITE" id="PS50082">
    <property type="entry name" value="WD_REPEATS_2"/>
    <property type="match status" value="1"/>
</dbReference>
<dbReference type="Gene3D" id="2.130.10.10">
    <property type="entry name" value="YVTN repeat-like/Quinoprotein amine dehydrogenase"/>
    <property type="match status" value="1"/>
</dbReference>
<dbReference type="InterPro" id="IPR016346">
    <property type="entry name" value="G-protein_beta_1-5"/>
</dbReference>
<proteinExistence type="predicted"/>
<dbReference type="GO" id="GO:0007165">
    <property type="term" value="P:signal transduction"/>
    <property type="evidence" value="ECO:0007669"/>
    <property type="project" value="InterPro"/>
</dbReference>